<sequence length="404" mass="45645">MPLVAATTLPKFKPRNSKDEKPLIALIGENSGTELTDFIIPYSVLVEANVASQVLTVSTRKDEPIHLFPTPSCKMLAHTHISEFNEQYPQGADYLFVPAVKNNTNEILLKFVREQFEKGATVISICDGIWVLVNAGLFEKDPSRESLQRGVGHWYSMNRLRKQHPHVEWMSNERYVVSSNFHGGNPLISTSGISASIPVSLALVEAIAGQEHAQRVALKFGERHWSAQHCSDDFKLTLKRVFTLASNFLSFWKHEKVGIVVNSPKLLEYQKEEESAVDEMKLALVADCYSRTYCSQAFCVYRNIHSKEQGKKLEEKPLTFKTLRGLTWIPDLVMTIHEEAAADYDDSLKHQLHLDRLVDLSPSSSSENATLNASQLLNKTLQDLSEHYGESTRDWVATQLEFLE</sequence>
<organism evidence="2 3">
    <name type="scientific">Naegleria fowleri</name>
    <name type="common">Brain eating amoeba</name>
    <dbReference type="NCBI Taxonomy" id="5763"/>
    <lineage>
        <taxon>Eukaryota</taxon>
        <taxon>Discoba</taxon>
        <taxon>Heterolobosea</taxon>
        <taxon>Tetramitia</taxon>
        <taxon>Eutetramitia</taxon>
        <taxon>Vahlkampfiidae</taxon>
        <taxon>Naegleria</taxon>
    </lineage>
</organism>
<dbReference type="AlphaFoldDB" id="A0A6A5BVJ6"/>
<reference evidence="2 3" key="1">
    <citation type="journal article" date="2019" name="Sci. Rep.">
        <title>Nanopore sequencing improves the draft genome of the human pathogenic amoeba Naegleria fowleri.</title>
        <authorList>
            <person name="Liechti N."/>
            <person name="Schurch N."/>
            <person name="Bruggmann R."/>
            <person name="Wittwer M."/>
        </authorList>
    </citation>
    <scope>NUCLEOTIDE SEQUENCE [LARGE SCALE GENOMIC DNA]</scope>
    <source>
        <strain evidence="2 3">ATCC 30894</strain>
    </source>
</reference>
<dbReference type="VEuPathDB" id="AmoebaDB:NfTy_042960"/>
<dbReference type="VEuPathDB" id="AmoebaDB:NF0103910"/>
<name>A0A6A5BVJ6_NAEFO</name>
<dbReference type="EMBL" id="VFQX01000029">
    <property type="protein sequence ID" value="KAF0978441.1"/>
    <property type="molecule type" value="Genomic_DNA"/>
</dbReference>
<gene>
    <name evidence="2" type="ORF">FDP41_002261</name>
</gene>
<dbReference type="VEuPathDB" id="AmoebaDB:FDP41_002261"/>
<dbReference type="RefSeq" id="XP_044563154.1">
    <property type="nucleotide sequence ID" value="XM_044705436.1"/>
</dbReference>
<dbReference type="Pfam" id="PF01965">
    <property type="entry name" value="DJ-1_PfpI"/>
    <property type="match status" value="1"/>
</dbReference>
<evidence type="ECO:0000313" key="3">
    <source>
        <dbReference type="Proteomes" id="UP000444721"/>
    </source>
</evidence>
<dbReference type="SUPFAM" id="SSF52317">
    <property type="entry name" value="Class I glutamine amidotransferase-like"/>
    <property type="match status" value="1"/>
</dbReference>
<accession>A0A6A5BVJ6</accession>
<dbReference type="GeneID" id="68109479"/>
<keyword evidence="3" id="KW-1185">Reference proteome</keyword>
<comment type="caution">
    <text evidence="2">The sequence shown here is derived from an EMBL/GenBank/DDBJ whole genome shotgun (WGS) entry which is preliminary data.</text>
</comment>
<dbReference type="InterPro" id="IPR002818">
    <property type="entry name" value="DJ-1/PfpI"/>
</dbReference>
<dbReference type="PANTHER" id="PTHR43130:SF3">
    <property type="entry name" value="HTH-TYPE TRANSCRIPTIONAL REGULATOR RV1931C"/>
    <property type="match status" value="1"/>
</dbReference>
<protein>
    <recommendedName>
        <fullName evidence="1">DJ-1/PfpI domain-containing protein</fullName>
    </recommendedName>
</protein>
<evidence type="ECO:0000313" key="2">
    <source>
        <dbReference type="EMBL" id="KAF0978441.1"/>
    </source>
</evidence>
<dbReference type="Gene3D" id="3.40.50.880">
    <property type="match status" value="1"/>
</dbReference>
<evidence type="ECO:0000259" key="1">
    <source>
        <dbReference type="Pfam" id="PF01965"/>
    </source>
</evidence>
<dbReference type="InterPro" id="IPR052158">
    <property type="entry name" value="INH-QAR"/>
</dbReference>
<proteinExistence type="predicted"/>
<dbReference type="OrthoDB" id="543156at2759"/>
<dbReference type="InterPro" id="IPR029062">
    <property type="entry name" value="Class_I_gatase-like"/>
</dbReference>
<dbReference type="PANTHER" id="PTHR43130">
    <property type="entry name" value="ARAC-FAMILY TRANSCRIPTIONAL REGULATOR"/>
    <property type="match status" value="1"/>
</dbReference>
<feature type="domain" description="DJ-1/PfpI" evidence="1">
    <location>
        <begin position="31"/>
        <end position="139"/>
    </location>
</feature>
<dbReference type="Proteomes" id="UP000444721">
    <property type="component" value="Unassembled WGS sequence"/>
</dbReference>